<feature type="domain" description="Activator of Hsp90 ATPase homologue 1/2-like C-terminal" evidence="2">
    <location>
        <begin position="56"/>
        <end position="171"/>
    </location>
</feature>
<comment type="similarity">
    <text evidence="1">Belongs to the AHA1 family.</text>
</comment>
<dbReference type="Gene3D" id="3.30.530.20">
    <property type="match status" value="1"/>
</dbReference>
<gene>
    <name evidence="3" type="ORF">O9K51_01954</name>
</gene>
<organism evidence="3 4">
    <name type="scientific">Purpureocillium lavendulum</name>
    <dbReference type="NCBI Taxonomy" id="1247861"/>
    <lineage>
        <taxon>Eukaryota</taxon>
        <taxon>Fungi</taxon>
        <taxon>Dikarya</taxon>
        <taxon>Ascomycota</taxon>
        <taxon>Pezizomycotina</taxon>
        <taxon>Sordariomycetes</taxon>
        <taxon>Hypocreomycetidae</taxon>
        <taxon>Hypocreales</taxon>
        <taxon>Ophiocordycipitaceae</taxon>
        <taxon>Purpureocillium</taxon>
    </lineage>
</organism>
<dbReference type="EMBL" id="JAQHRD010000001">
    <property type="protein sequence ID" value="KAJ6447179.1"/>
    <property type="molecule type" value="Genomic_DNA"/>
</dbReference>
<dbReference type="InterPro" id="IPR013538">
    <property type="entry name" value="ASHA1/2-like_C"/>
</dbReference>
<dbReference type="InterPro" id="IPR023393">
    <property type="entry name" value="START-like_dom_sf"/>
</dbReference>
<evidence type="ECO:0000259" key="2">
    <source>
        <dbReference type="Pfam" id="PF08327"/>
    </source>
</evidence>
<name>A0AB34G6J7_9HYPO</name>
<protein>
    <submittedName>
        <fullName evidence="3">Acyl-CoA N-acyltransferase</fullName>
    </submittedName>
</protein>
<dbReference type="CDD" id="cd08899">
    <property type="entry name" value="SRPBCC_CalC_Aha1-like_6"/>
    <property type="match status" value="1"/>
</dbReference>
<reference evidence="3" key="1">
    <citation type="submission" date="2023-01" db="EMBL/GenBank/DDBJ databases">
        <title>The growth and conidiation of Purpureocillium lavendulum are regulated by nitrogen source and histone H3K14 acetylation.</title>
        <authorList>
            <person name="Tang P."/>
            <person name="Han J."/>
            <person name="Zhang C."/>
            <person name="Tang P."/>
            <person name="Qi F."/>
            <person name="Zhang K."/>
            <person name="Liang L."/>
        </authorList>
    </citation>
    <scope>NUCLEOTIDE SEQUENCE</scope>
    <source>
        <strain evidence="3">YMF1.00683</strain>
    </source>
</reference>
<dbReference type="Pfam" id="PF08327">
    <property type="entry name" value="AHSA1"/>
    <property type="match status" value="1"/>
</dbReference>
<dbReference type="AlphaFoldDB" id="A0AB34G6J7"/>
<evidence type="ECO:0000313" key="4">
    <source>
        <dbReference type="Proteomes" id="UP001163105"/>
    </source>
</evidence>
<accession>A0AB34G6J7</accession>
<evidence type="ECO:0000256" key="1">
    <source>
        <dbReference type="ARBA" id="ARBA00006817"/>
    </source>
</evidence>
<evidence type="ECO:0000313" key="3">
    <source>
        <dbReference type="EMBL" id="KAJ6447179.1"/>
    </source>
</evidence>
<dbReference type="Proteomes" id="UP001163105">
    <property type="component" value="Unassembled WGS sequence"/>
</dbReference>
<dbReference type="SUPFAM" id="SSF55961">
    <property type="entry name" value="Bet v1-like"/>
    <property type="match status" value="1"/>
</dbReference>
<sequence>MNASHMMPFDYKATLSSVTRTVIKGRLPDSAGTSGDGKPGDSNFRTIRLARDFAVDVDTVWRAITQPDRLALWFAPVSGDLVLGGQYHVQGNARGTIRRCDPGSVLELTWEFGDDVSYVRVSLAASQRSDGAAALTLEHETPVTDHWAKFGPGAGGVGWDMALAGLESYLEETELPRDEDWWAEAAEPRAFLEGSSAAWRAAAVAAGEDESWARDAELRNTRFYVPEKPSGSDDANN</sequence>
<comment type="caution">
    <text evidence="3">The sequence shown here is derived from an EMBL/GenBank/DDBJ whole genome shotgun (WGS) entry which is preliminary data.</text>
</comment>
<keyword evidence="4" id="KW-1185">Reference proteome</keyword>
<proteinExistence type="inferred from homology"/>